<dbReference type="Gene3D" id="3.40.50.1820">
    <property type="entry name" value="alpha/beta hydrolase"/>
    <property type="match status" value="1"/>
</dbReference>
<protein>
    <recommendedName>
        <fullName evidence="3">Lipase</fullName>
    </recommendedName>
</protein>
<gene>
    <name evidence="1" type="ORF">A9Y57_01256</name>
</gene>
<reference evidence="1 2" key="1">
    <citation type="submission" date="2016-06" db="EMBL/GenBank/DDBJ databases">
        <authorList>
            <person name="Haines A.N."/>
            <person name="Council K.R."/>
        </authorList>
    </citation>
    <scope>NUCLEOTIDE SEQUENCE [LARGE SCALE GENOMIC DNA]</scope>
    <source>
        <strain evidence="1 2">SP158-29</strain>
    </source>
</reference>
<dbReference type="InterPro" id="IPR029058">
    <property type="entry name" value="AB_hydrolase_fold"/>
</dbReference>
<organism evidence="1 2">
    <name type="scientific">Streptococcus parauberis</name>
    <dbReference type="NCBI Taxonomy" id="1348"/>
    <lineage>
        <taxon>Bacteria</taxon>
        <taxon>Bacillati</taxon>
        <taxon>Bacillota</taxon>
        <taxon>Bacilli</taxon>
        <taxon>Lactobacillales</taxon>
        <taxon>Streptococcaceae</taxon>
        <taxon>Streptococcus</taxon>
    </lineage>
</organism>
<dbReference type="Proteomes" id="UP000217465">
    <property type="component" value="Unassembled WGS sequence"/>
</dbReference>
<evidence type="ECO:0008006" key="3">
    <source>
        <dbReference type="Google" id="ProtNLM"/>
    </source>
</evidence>
<dbReference type="SUPFAM" id="SSF53474">
    <property type="entry name" value="alpha/beta-Hydrolases"/>
    <property type="match status" value="1"/>
</dbReference>
<evidence type="ECO:0000313" key="2">
    <source>
        <dbReference type="Proteomes" id="UP000217465"/>
    </source>
</evidence>
<dbReference type="RefSeq" id="WP_096633619.1">
    <property type="nucleotide sequence ID" value="NZ_NSGR01000008.1"/>
</dbReference>
<evidence type="ECO:0000313" key="1">
    <source>
        <dbReference type="EMBL" id="PCH12537.1"/>
    </source>
</evidence>
<name>A0A854W8C3_9STRE</name>
<dbReference type="AlphaFoldDB" id="A0A854W8C3"/>
<dbReference type="EMBL" id="NSGR01000008">
    <property type="protein sequence ID" value="PCH12537.1"/>
    <property type="molecule type" value="Genomic_DNA"/>
</dbReference>
<dbReference type="InterPro" id="IPR024499">
    <property type="entry name" value="Mbeg1-like"/>
</dbReference>
<dbReference type="CDD" id="cd00741">
    <property type="entry name" value="Lipase"/>
    <property type="match status" value="1"/>
</dbReference>
<dbReference type="Pfam" id="PF11187">
    <property type="entry name" value="Mbeg1-like"/>
    <property type="match status" value="1"/>
</dbReference>
<proteinExistence type="predicted"/>
<sequence>MPTLVDYITENKNKSFKDLPINELDIVAINEIGYLSFDDVVKETITSQSDVYLSELTVDDEKDLLNSVYNFLITKERLNLFHAIRQSKRFKELALSHYINEIDVEFERQFAGMVFKIKSLNHVQVVFRGTDDSLIGWKEDFKLTYMREIPAHRAAISFIKNYLDENPEDQIIVSGHSKGGTLALYGTSFITPSYQKAIKKVYLLDSPGLSEDLLERPGYQSIRKKLIVIRPQESVVGVMLYCDVPPKIVKSSAFGVLQHKTSSWQVDAKGKFVTVPHPSSLSRNLELTFKEWNRQLSKQELKMVCDLFFDALISSGITSLHAFTFDEKAFVNFYQVLSSLRSIDQAHKAVMIKSMRQLIHDYTGIRKREVSEKIQGRIGAILKKRA</sequence>
<comment type="caution">
    <text evidence="1">The sequence shown here is derived from an EMBL/GenBank/DDBJ whole genome shotgun (WGS) entry which is preliminary data.</text>
</comment>
<accession>A0A854W8C3</accession>